<reference evidence="1 2" key="1">
    <citation type="submission" date="2019-03" db="EMBL/GenBank/DDBJ databases">
        <title>Complete genome sequence of Ferrigenium kumadai strain An22, a microaerophilic iron-oxidizing bacterium isolated from a paddy field soil.</title>
        <authorList>
            <person name="Watanabe T."/>
            <person name="Asakawa S."/>
        </authorList>
    </citation>
    <scope>NUCLEOTIDE SEQUENCE [LARGE SCALE GENOMIC DNA]</scope>
    <source>
        <strain evidence="1 2">An22</strain>
    </source>
</reference>
<evidence type="ECO:0000313" key="1">
    <source>
        <dbReference type="EMBL" id="BBI99725.1"/>
    </source>
</evidence>
<organism evidence="1 2">
    <name type="scientific">Ferrigenium kumadai</name>
    <dbReference type="NCBI Taxonomy" id="1682490"/>
    <lineage>
        <taxon>Bacteria</taxon>
        <taxon>Pseudomonadati</taxon>
        <taxon>Pseudomonadota</taxon>
        <taxon>Betaproteobacteria</taxon>
        <taxon>Nitrosomonadales</taxon>
        <taxon>Gallionellaceae</taxon>
        <taxon>Ferrigenium</taxon>
    </lineage>
</organism>
<proteinExistence type="predicted"/>
<accession>A0AAN1VZT7</accession>
<name>A0AAN1VZT7_9PROT</name>
<protein>
    <submittedName>
        <fullName evidence="1">Uncharacterized protein</fullName>
    </submittedName>
</protein>
<sequence length="131" mass="14432">MKKRKPLRIPVTRGLKDIYAMDMHLAYQAACLGQFNVMSFGRLAAALSVVRSALERNQTTNPDAVPTLDASIETLLEVRRRGDETDVWEITESERPSVLAGIDMAEECIGTLDVALLERTAATLLKQVSGE</sequence>
<dbReference type="KEGG" id="fku:FGKAn22_14180"/>
<keyword evidence="2" id="KW-1185">Reference proteome</keyword>
<evidence type="ECO:0000313" key="2">
    <source>
        <dbReference type="Proteomes" id="UP001319121"/>
    </source>
</evidence>
<gene>
    <name evidence="1" type="ORF">FGKAn22_14180</name>
</gene>
<dbReference type="Proteomes" id="UP001319121">
    <property type="component" value="Chromosome"/>
</dbReference>
<dbReference type="RefSeq" id="WP_212784954.1">
    <property type="nucleotide sequence ID" value="NZ_AP019536.1"/>
</dbReference>
<dbReference type="EMBL" id="AP019536">
    <property type="protein sequence ID" value="BBI99725.1"/>
    <property type="molecule type" value="Genomic_DNA"/>
</dbReference>
<dbReference type="AlphaFoldDB" id="A0AAN1VZT7"/>